<evidence type="ECO:0000313" key="1">
    <source>
        <dbReference type="Proteomes" id="UP000887574"/>
    </source>
</evidence>
<reference evidence="2" key="1">
    <citation type="submission" date="2022-11" db="UniProtKB">
        <authorList>
            <consortium name="WormBaseParasite"/>
        </authorList>
    </citation>
    <scope>IDENTIFICATION</scope>
</reference>
<dbReference type="AlphaFoldDB" id="A0A915DLQ6"/>
<accession>A0A915DLQ6</accession>
<name>A0A915DLQ6_9BILA</name>
<proteinExistence type="predicted"/>
<keyword evidence="1" id="KW-1185">Reference proteome</keyword>
<protein>
    <submittedName>
        <fullName evidence="2">Uncharacterized protein</fullName>
    </submittedName>
</protein>
<sequence>MRKGKLWKSKDKESGPSIMALALILAKNNSTFLPCCLDSRTVDAVIDDGYRVVFDKEEMIPAKVIKDYEVMFDQTCRTTEPQLLPGNE</sequence>
<dbReference type="Proteomes" id="UP000887574">
    <property type="component" value="Unplaced"/>
</dbReference>
<organism evidence="1 2">
    <name type="scientific">Ditylenchus dipsaci</name>
    <dbReference type="NCBI Taxonomy" id="166011"/>
    <lineage>
        <taxon>Eukaryota</taxon>
        <taxon>Metazoa</taxon>
        <taxon>Ecdysozoa</taxon>
        <taxon>Nematoda</taxon>
        <taxon>Chromadorea</taxon>
        <taxon>Rhabditida</taxon>
        <taxon>Tylenchina</taxon>
        <taxon>Tylenchomorpha</taxon>
        <taxon>Sphaerularioidea</taxon>
        <taxon>Anguinidae</taxon>
        <taxon>Anguininae</taxon>
        <taxon>Ditylenchus</taxon>
    </lineage>
</organism>
<evidence type="ECO:0000313" key="2">
    <source>
        <dbReference type="WBParaSite" id="jg20827"/>
    </source>
</evidence>
<dbReference type="WBParaSite" id="jg20827">
    <property type="protein sequence ID" value="jg20827"/>
    <property type="gene ID" value="jg20827"/>
</dbReference>